<dbReference type="SMART" id="SM00567">
    <property type="entry name" value="EZ_HEAT"/>
    <property type="match status" value="4"/>
</dbReference>
<dbReference type="Pfam" id="PF13646">
    <property type="entry name" value="HEAT_2"/>
    <property type="match status" value="1"/>
</dbReference>
<dbReference type="RefSeq" id="WP_253739811.1">
    <property type="nucleotide sequence ID" value="NZ_BAABKA010000046.1"/>
</dbReference>
<dbReference type="Proteomes" id="UP001139648">
    <property type="component" value="Unassembled WGS sequence"/>
</dbReference>
<proteinExistence type="predicted"/>
<gene>
    <name evidence="1" type="ORF">HD597_000350</name>
</gene>
<evidence type="ECO:0000313" key="2">
    <source>
        <dbReference type="Proteomes" id="UP001139648"/>
    </source>
</evidence>
<evidence type="ECO:0008006" key="3">
    <source>
        <dbReference type="Google" id="ProtNLM"/>
    </source>
</evidence>
<dbReference type="Gene3D" id="1.25.10.10">
    <property type="entry name" value="Leucine-rich Repeat Variant"/>
    <property type="match status" value="2"/>
</dbReference>
<reference evidence="1" key="1">
    <citation type="submission" date="2022-06" db="EMBL/GenBank/DDBJ databases">
        <title>Sequencing the genomes of 1000 actinobacteria strains.</title>
        <authorList>
            <person name="Klenk H.-P."/>
        </authorList>
    </citation>
    <scope>NUCLEOTIDE SEQUENCE</scope>
    <source>
        <strain evidence="1">DSM 46694</strain>
    </source>
</reference>
<dbReference type="InterPro" id="IPR011989">
    <property type="entry name" value="ARM-like"/>
</dbReference>
<accession>A0A9X2G934</accession>
<name>A0A9X2G934_9ACTN</name>
<dbReference type="SUPFAM" id="SSF48371">
    <property type="entry name" value="ARM repeat"/>
    <property type="match status" value="1"/>
</dbReference>
<dbReference type="AlphaFoldDB" id="A0A9X2G934"/>
<comment type="caution">
    <text evidence="1">The sequence shown here is derived from an EMBL/GenBank/DDBJ whole genome shotgun (WGS) entry which is preliminary data.</text>
</comment>
<evidence type="ECO:0000313" key="1">
    <source>
        <dbReference type="EMBL" id="MCP2353330.1"/>
    </source>
</evidence>
<protein>
    <recommendedName>
        <fullName evidence="3">HEAT repeat domain-containing protein</fullName>
    </recommendedName>
</protein>
<dbReference type="EMBL" id="JAMZEB010000001">
    <property type="protein sequence ID" value="MCP2353330.1"/>
    <property type="molecule type" value="Genomic_DNA"/>
</dbReference>
<keyword evidence="2" id="KW-1185">Reference proteome</keyword>
<organism evidence="1 2">
    <name type="scientific">Nonomuraea thailandensis</name>
    <dbReference type="NCBI Taxonomy" id="1188745"/>
    <lineage>
        <taxon>Bacteria</taxon>
        <taxon>Bacillati</taxon>
        <taxon>Actinomycetota</taxon>
        <taxon>Actinomycetes</taxon>
        <taxon>Streptosporangiales</taxon>
        <taxon>Streptosporangiaceae</taxon>
        <taxon>Nonomuraea</taxon>
    </lineage>
</organism>
<dbReference type="InterPro" id="IPR004155">
    <property type="entry name" value="PBS_lyase_HEAT"/>
</dbReference>
<dbReference type="InterPro" id="IPR016024">
    <property type="entry name" value="ARM-type_fold"/>
</dbReference>
<sequence length="699" mass="75379">MFDGLYDIDWSSMEHAYGSAGEIPELMLALRSADRRERHQALEQYYSAVHHQGGVYPCTTASLPFLFELAGDPATPDRAAIVGLLVSIGTVAVEEAEQEYADLVDFAGAAAVMRARAQAFVAFAADADPLVRRRAVAGLGLFLDDADRALALLRERLAAEPGLTERLQVLNAAALLATRLPAAWAATLAWLADLATDPATNSAIDPGTRLAAVVHRARCAPEQIREETVAAVIELLRELQHELTPDETWWAEPPSRMSPADGTPPQVLAAFDDLDRRDRVHALTTDLLQTFHQALDARVPERTELLAQQSCSRDPGARLDAIRMSGELINTWRGDHGLLVELIARHLGPAGQEGPWLEVAAEAAAVLQLCHPIAEPAREVLAAYVLAQRTAHGPQVWATPRPRLARAHQQAVLALARLGDIRAVPSLLAALDSGADDWRAVQVAGCLPAAADQLVPRLCERLRRLDPGQSELRMHAGPVLSALAALGDRSALTLITDTLAATIRHKQWPTTCAVLHALAAFGPAAAPALTQIRPLTTAANPDVRSAAVAALWAVGRDTAEVLPLLHDLLDGDRVSWLWEAADVLAQIGPPAAATLPRLRELADDDYEWVSVHCATALWQISGETEAPAVLATLLRAWERNPSTGTHVVACLDRMGQAAEPALPMLRMQLALPRRIGRWEGIAEDEELQRAGRAIIGRCT</sequence>